<keyword evidence="5" id="KW-0690">Ribosome biogenesis</keyword>
<keyword evidence="4" id="KW-0963">Cytoplasm</keyword>
<accession>A0A1V8TFX8</accession>
<dbReference type="OrthoDB" id="5304887at2759"/>
<feature type="compositionally biased region" description="Basic and acidic residues" evidence="7">
    <location>
        <begin position="170"/>
        <end position="189"/>
    </location>
</feature>
<feature type="region of interest" description="Disordered" evidence="7">
    <location>
        <begin position="118"/>
        <end position="189"/>
    </location>
</feature>
<evidence type="ECO:0000256" key="1">
    <source>
        <dbReference type="ARBA" id="ARBA00004123"/>
    </source>
</evidence>
<keyword evidence="6" id="KW-0539">Nucleus</keyword>
<comment type="subcellular location">
    <subcellularLocation>
        <location evidence="2">Cytoplasm</location>
    </subcellularLocation>
    <subcellularLocation>
        <location evidence="1">Nucleus</location>
    </subcellularLocation>
</comment>
<sequence length="213" mass="23178">MAKPTAPKRRPVSTHSRAFRRAASPPPKDPNSTSTTSAKDSAPANEHWLYTAQAAGVHKKAAKGKTLTRQQKQRQVKALEFAERNSAKHEVKVEKSKGRARKVAERAKAWEEIDGVAVEMKKAGEGETGGEMEGGEDEWEDEGEGEDGEGDVSAMEQGLEGIIAETSTRPIEEPSKEAAEEIDEKPSRVEIELKQSTCFLGTKDAHESTGRIA</sequence>
<evidence type="ECO:0000256" key="4">
    <source>
        <dbReference type="ARBA" id="ARBA00022490"/>
    </source>
</evidence>
<dbReference type="Proteomes" id="UP000192596">
    <property type="component" value="Unassembled WGS sequence"/>
</dbReference>
<keyword evidence="3" id="KW-0813">Transport</keyword>
<evidence type="ECO:0000256" key="7">
    <source>
        <dbReference type="SAM" id="MobiDB-lite"/>
    </source>
</evidence>
<dbReference type="AlphaFoldDB" id="A0A1V8TFX8"/>
<reference evidence="9" key="1">
    <citation type="submission" date="2017-03" db="EMBL/GenBank/DDBJ databases">
        <title>Genomes of endolithic fungi from Antarctica.</title>
        <authorList>
            <person name="Coleine C."/>
            <person name="Masonjones S."/>
            <person name="Stajich J.E."/>
        </authorList>
    </citation>
    <scope>NUCLEOTIDE SEQUENCE [LARGE SCALE GENOMIC DNA]</scope>
    <source>
        <strain evidence="9">CCFEE 5527</strain>
    </source>
</reference>
<gene>
    <name evidence="8" type="ORF">B0A48_04644</name>
</gene>
<proteinExistence type="predicted"/>
<feature type="region of interest" description="Disordered" evidence="7">
    <location>
        <begin position="1"/>
        <end position="47"/>
    </location>
</feature>
<protein>
    <recommendedName>
        <fullName evidence="10">Ribosome biogenesis protein Alb1</fullName>
    </recommendedName>
</protein>
<dbReference type="GO" id="GO:0005737">
    <property type="term" value="C:cytoplasm"/>
    <property type="evidence" value="ECO:0007669"/>
    <property type="project" value="UniProtKB-SubCell"/>
</dbReference>
<dbReference type="Pfam" id="PF09135">
    <property type="entry name" value="Alb1"/>
    <property type="match status" value="1"/>
</dbReference>
<evidence type="ECO:0000256" key="2">
    <source>
        <dbReference type="ARBA" id="ARBA00004496"/>
    </source>
</evidence>
<dbReference type="PANTHER" id="PTHR28280">
    <property type="entry name" value="SHUTTLING PRE-60S FACTOR ECM1"/>
    <property type="match status" value="1"/>
</dbReference>
<feature type="compositionally biased region" description="Basic residues" evidence="7">
    <location>
        <begin position="1"/>
        <end position="20"/>
    </location>
</feature>
<dbReference type="GO" id="GO:0000055">
    <property type="term" value="P:ribosomal large subunit export from nucleus"/>
    <property type="evidence" value="ECO:0007669"/>
    <property type="project" value="TreeGrafter"/>
</dbReference>
<evidence type="ECO:0000256" key="3">
    <source>
        <dbReference type="ARBA" id="ARBA00022448"/>
    </source>
</evidence>
<evidence type="ECO:0000256" key="6">
    <source>
        <dbReference type="ARBA" id="ARBA00023242"/>
    </source>
</evidence>
<evidence type="ECO:0000256" key="5">
    <source>
        <dbReference type="ARBA" id="ARBA00022517"/>
    </source>
</evidence>
<dbReference type="InParanoid" id="A0A1V8TFX8"/>
<dbReference type="GO" id="GO:0030687">
    <property type="term" value="C:preribosome, large subunit precursor"/>
    <property type="evidence" value="ECO:0007669"/>
    <property type="project" value="TreeGrafter"/>
</dbReference>
<dbReference type="InterPro" id="IPR053278">
    <property type="entry name" value="Pre-60S_factor_ECM1"/>
</dbReference>
<keyword evidence="9" id="KW-1185">Reference proteome</keyword>
<evidence type="ECO:0008006" key="10">
    <source>
        <dbReference type="Google" id="ProtNLM"/>
    </source>
</evidence>
<evidence type="ECO:0000313" key="9">
    <source>
        <dbReference type="Proteomes" id="UP000192596"/>
    </source>
</evidence>
<feature type="compositionally biased region" description="Acidic residues" evidence="7">
    <location>
        <begin position="128"/>
        <end position="150"/>
    </location>
</feature>
<comment type="caution">
    <text evidence="8">The sequence shown here is derived from an EMBL/GenBank/DDBJ whole genome shotgun (WGS) entry which is preliminary data.</text>
</comment>
<dbReference type="PANTHER" id="PTHR28280:SF1">
    <property type="entry name" value="SHUTTLING PRE-60S FACTOR ECM1"/>
    <property type="match status" value="1"/>
</dbReference>
<dbReference type="EMBL" id="NAJO01000009">
    <property type="protein sequence ID" value="OQO10286.1"/>
    <property type="molecule type" value="Genomic_DNA"/>
</dbReference>
<evidence type="ECO:0000313" key="8">
    <source>
        <dbReference type="EMBL" id="OQO10286.1"/>
    </source>
</evidence>
<feature type="compositionally biased region" description="Polar residues" evidence="7">
    <location>
        <begin position="30"/>
        <end position="39"/>
    </location>
</feature>
<dbReference type="InterPro" id="IPR022784">
    <property type="entry name" value="Ribosome_bgen_Alb1"/>
</dbReference>
<dbReference type="GO" id="GO:0005730">
    <property type="term" value="C:nucleolus"/>
    <property type="evidence" value="ECO:0007669"/>
    <property type="project" value="TreeGrafter"/>
</dbReference>
<name>A0A1V8TFX8_9PEZI</name>
<organism evidence="8 9">
    <name type="scientific">Cryoendolithus antarcticus</name>
    <dbReference type="NCBI Taxonomy" id="1507870"/>
    <lineage>
        <taxon>Eukaryota</taxon>
        <taxon>Fungi</taxon>
        <taxon>Dikarya</taxon>
        <taxon>Ascomycota</taxon>
        <taxon>Pezizomycotina</taxon>
        <taxon>Dothideomycetes</taxon>
        <taxon>Dothideomycetidae</taxon>
        <taxon>Cladosporiales</taxon>
        <taxon>Cladosporiaceae</taxon>
        <taxon>Cryoendolithus</taxon>
    </lineage>
</organism>